<feature type="transmembrane region" description="Helical" evidence="1">
    <location>
        <begin position="21"/>
        <end position="42"/>
    </location>
</feature>
<feature type="transmembrane region" description="Helical" evidence="1">
    <location>
        <begin position="62"/>
        <end position="80"/>
    </location>
</feature>
<dbReference type="GO" id="GO:0016020">
    <property type="term" value="C:membrane"/>
    <property type="evidence" value="ECO:0007669"/>
    <property type="project" value="InterPro"/>
</dbReference>
<dbReference type="InterPro" id="IPR000620">
    <property type="entry name" value="EamA_dom"/>
</dbReference>
<dbReference type="EMBL" id="AQHF01000034">
    <property type="protein sequence ID" value="MBE0348655.1"/>
    <property type="molecule type" value="Genomic_DNA"/>
</dbReference>
<dbReference type="SUPFAM" id="SSF103481">
    <property type="entry name" value="Multidrug resistance efflux transporter EmrE"/>
    <property type="match status" value="2"/>
</dbReference>
<dbReference type="InterPro" id="IPR037185">
    <property type="entry name" value="EmrE-like"/>
</dbReference>
<protein>
    <recommendedName>
        <fullName evidence="2">EamA domain-containing protein</fullName>
    </recommendedName>
</protein>
<gene>
    <name evidence="3" type="ORF">PPEP_b0455</name>
</gene>
<evidence type="ECO:0000259" key="2">
    <source>
        <dbReference type="Pfam" id="PF00892"/>
    </source>
</evidence>
<dbReference type="AlphaFoldDB" id="A0A8I0N0T9"/>
<reference evidence="3 4" key="1">
    <citation type="submission" date="2015-06" db="EMBL/GenBank/DDBJ databases">
        <title>Genome sequence of Pseudoalteromonas peptidolytica.</title>
        <authorList>
            <person name="Xie B.-B."/>
            <person name="Rong J.-C."/>
            <person name="Qin Q.-L."/>
            <person name="Zhang Y.-Z."/>
        </authorList>
    </citation>
    <scope>NUCLEOTIDE SEQUENCE [LARGE SCALE GENOMIC DNA]</scope>
    <source>
        <strain evidence="3 4">F12-50-A1</strain>
    </source>
</reference>
<feature type="transmembrane region" description="Helical" evidence="1">
    <location>
        <begin position="168"/>
        <end position="187"/>
    </location>
</feature>
<feature type="transmembrane region" description="Helical" evidence="1">
    <location>
        <begin position="257"/>
        <end position="275"/>
    </location>
</feature>
<evidence type="ECO:0000313" key="4">
    <source>
        <dbReference type="Proteomes" id="UP000660708"/>
    </source>
</evidence>
<evidence type="ECO:0000313" key="3">
    <source>
        <dbReference type="EMBL" id="MBE0348655.1"/>
    </source>
</evidence>
<evidence type="ECO:0000256" key="1">
    <source>
        <dbReference type="SAM" id="Phobius"/>
    </source>
</evidence>
<proteinExistence type="predicted"/>
<keyword evidence="1" id="KW-0812">Transmembrane</keyword>
<feature type="domain" description="EamA" evidence="2">
    <location>
        <begin position="3"/>
        <end position="128"/>
    </location>
</feature>
<feature type="transmembrane region" description="Helical" evidence="1">
    <location>
        <begin position="87"/>
        <end position="107"/>
    </location>
</feature>
<organism evidence="3 4">
    <name type="scientific">Pseudoalteromonas peptidolytica F12-50-A1</name>
    <dbReference type="NCBI Taxonomy" id="1315280"/>
    <lineage>
        <taxon>Bacteria</taxon>
        <taxon>Pseudomonadati</taxon>
        <taxon>Pseudomonadota</taxon>
        <taxon>Gammaproteobacteria</taxon>
        <taxon>Alteromonadales</taxon>
        <taxon>Pseudoalteromonadaceae</taxon>
        <taxon>Pseudoalteromonas</taxon>
    </lineage>
</organism>
<keyword evidence="1" id="KW-1133">Transmembrane helix</keyword>
<name>A0A8I0N0T9_9GAMM</name>
<dbReference type="Pfam" id="PF00892">
    <property type="entry name" value="EamA"/>
    <property type="match status" value="1"/>
</dbReference>
<comment type="caution">
    <text evidence="3">The sequence shown here is derived from an EMBL/GenBank/DDBJ whole genome shotgun (WGS) entry which is preliminary data.</text>
</comment>
<keyword evidence="4" id="KW-1185">Reference proteome</keyword>
<dbReference type="Proteomes" id="UP000660708">
    <property type="component" value="Unassembled WGS sequence"/>
</dbReference>
<sequence>MAVALLSALHWAIFDFLRKRLASYYSAAQMSVMLSMLVLPVYLGYWCFVDKQLPDWNYFKPALISGVLAAIGSVSFIQALAQGRMALILPLLSVTPAVAGIFAWLLLGELLTLHQSLLLTVIVSASFILQGGKFIFQEPGAKQVTITSFCWGLCIVFDKQALQYSSLSFHATFITLMVLMVNFIFLRPRYSFHELTKHTGLWGLSTLVFAIAVIAQMQALSGLQPGMVEGLKRAIGIVSASLLGMWCFKEQLSIREWWMILVILIASVLLAMSSGA</sequence>
<accession>A0A8I0N0T9</accession>
<keyword evidence="1" id="KW-0472">Membrane</keyword>
<feature type="transmembrane region" description="Helical" evidence="1">
    <location>
        <begin position="199"/>
        <end position="219"/>
    </location>
</feature>
<dbReference type="Gene3D" id="1.10.3730.20">
    <property type="match status" value="1"/>
</dbReference>
<feature type="transmembrane region" description="Helical" evidence="1">
    <location>
        <begin position="113"/>
        <end position="132"/>
    </location>
</feature>
<dbReference type="RefSeq" id="WP_147390953.1">
    <property type="nucleotide sequence ID" value="NZ_AQHF01000034.1"/>
</dbReference>